<reference evidence="17 18" key="1">
    <citation type="submission" date="2023-03" db="EMBL/GenBank/DDBJ databases">
        <title>Whole genome sequencing of Methanotrichaceae archaeon M04Ac.</title>
        <authorList>
            <person name="Khomyakova M.A."/>
            <person name="Merkel A.Y."/>
            <person name="Slobodkin A.I."/>
        </authorList>
    </citation>
    <scope>NUCLEOTIDE SEQUENCE [LARGE SCALE GENOMIC DNA]</scope>
    <source>
        <strain evidence="17 18">M04Ac</strain>
    </source>
</reference>
<evidence type="ECO:0000256" key="4">
    <source>
        <dbReference type="ARBA" id="ARBA00022496"/>
    </source>
</evidence>
<keyword evidence="9" id="KW-0406">Ion transport</keyword>
<comment type="subcellular location">
    <subcellularLocation>
        <location evidence="1">Cell membrane</location>
        <topology evidence="1">Peripheral membrane protein</topology>
    </subcellularLocation>
</comment>
<evidence type="ECO:0000259" key="16">
    <source>
        <dbReference type="PROSITE" id="PS50893"/>
    </source>
</evidence>
<keyword evidence="4" id="KW-0410">Iron transport</keyword>
<dbReference type="Proteomes" id="UP001215956">
    <property type="component" value="Unassembled WGS sequence"/>
</dbReference>
<evidence type="ECO:0000256" key="8">
    <source>
        <dbReference type="ARBA" id="ARBA00023004"/>
    </source>
</evidence>
<keyword evidence="18" id="KW-1185">Reference proteome</keyword>
<protein>
    <recommendedName>
        <fullName evidence="14">Molybdate/tungstate import ATP-binding protein WtpC</fullName>
        <ecNumber evidence="13">7.3.2.6</ecNumber>
    </recommendedName>
</protein>
<dbReference type="InterPro" id="IPR015853">
    <property type="entry name" value="ABC_transpr_FbpC"/>
</dbReference>
<keyword evidence="5" id="KW-0500">Molybdenum</keyword>
<evidence type="ECO:0000256" key="1">
    <source>
        <dbReference type="ARBA" id="ARBA00004202"/>
    </source>
</evidence>
<dbReference type="RefSeq" id="WP_316968931.1">
    <property type="nucleotide sequence ID" value="NZ_JARFPL010000016.1"/>
</dbReference>
<dbReference type="PANTHER" id="PTHR42781">
    <property type="entry name" value="SPERMIDINE/PUTRESCINE IMPORT ATP-BINDING PROTEIN POTA"/>
    <property type="match status" value="1"/>
</dbReference>
<evidence type="ECO:0000256" key="6">
    <source>
        <dbReference type="ARBA" id="ARBA00022741"/>
    </source>
</evidence>
<evidence type="ECO:0000256" key="15">
    <source>
        <dbReference type="ARBA" id="ARBA00047936"/>
    </source>
</evidence>
<evidence type="ECO:0000256" key="5">
    <source>
        <dbReference type="ARBA" id="ARBA00022505"/>
    </source>
</evidence>
<comment type="subunit">
    <text evidence="12">The complex is composed of two ATP-binding proteins (WtpC), two transmembrane proteins (WtpB) and a solute-binding protein (WtpA).</text>
</comment>
<keyword evidence="10" id="KW-0472">Membrane</keyword>
<evidence type="ECO:0000256" key="12">
    <source>
        <dbReference type="ARBA" id="ARBA00038781"/>
    </source>
</evidence>
<comment type="similarity">
    <text evidence="11">Belongs to the ABC transporter superfamily. Sulfate/tungstate importer (TC 3.A.1.6) family.</text>
</comment>
<keyword evidence="7 17" id="KW-0067">ATP-binding</keyword>
<evidence type="ECO:0000256" key="14">
    <source>
        <dbReference type="ARBA" id="ARBA00041133"/>
    </source>
</evidence>
<proteinExistence type="inferred from homology"/>
<dbReference type="InterPro" id="IPR003439">
    <property type="entry name" value="ABC_transporter-like_ATP-bd"/>
</dbReference>
<dbReference type="GO" id="GO:0005524">
    <property type="term" value="F:ATP binding"/>
    <property type="evidence" value="ECO:0007669"/>
    <property type="project" value="UniProtKB-KW"/>
</dbReference>
<keyword evidence="3" id="KW-1003">Cell membrane</keyword>
<evidence type="ECO:0000256" key="11">
    <source>
        <dbReference type="ARBA" id="ARBA00038307"/>
    </source>
</evidence>
<keyword evidence="8" id="KW-0408">Iron</keyword>
<comment type="catalytic activity">
    <reaction evidence="15">
        <text>tungstate(in) + ATP + H2O = tungstate(out) + ADP + phosphate + H(+)</text>
        <dbReference type="Rhea" id="RHEA:35027"/>
        <dbReference type="ChEBI" id="CHEBI:15377"/>
        <dbReference type="ChEBI" id="CHEBI:15378"/>
        <dbReference type="ChEBI" id="CHEBI:30616"/>
        <dbReference type="ChEBI" id="CHEBI:43474"/>
        <dbReference type="ChEBI" id="CHEBI:46502"/>
        <dbReference type="ChEBI" id="CHEBI:456216"/>
        <dbReference type="EC" id="7.3.2.6"/>
    </reaction>
</comment>
<dbReference type="Gene3D" id="3.40.50.300">
    <property type="entry name" value="P-loop containing nucleotide triphosphate hydrolases"/>
    <property type="match status" value="1"/>
</dbReference>
<dbReference type="EC" id="7.3.2.6" evidence="13"/>
<evidence type="ECO:0000256" key="13">
    <source>
        <dbReference type="ARBA" id="ARBA00039025"/>
    </source>
</evidence>
<dbReference type="SUPFAM" id="SSF52540">
    <property type="entry name" value="P-loop containing nucleoside triphosphate hydrolases"/>
    <property type="match status" value="1"/>
</dbReference>
<keyword evidence="2" id="KW-0813">Transport</keyword>
<dbReference type="Pfam" id="PF00005">
    <property type="entry name" value="ABC_tran"/>
    <property type="match status" value="1"/>
</dbReference>
<dbReference type="PANTHER" id="PTHR42781:SF4">
    <property type="entry name" value="SPERMIDINE_PUTRESCINE IMPORT ATP-BINDING PROTEIN POTA"/>
    <property type="match status" value="1"/>
</dbReference>
<dbReference type="EMBL" id="JARFPL010000016">
    <property type="protein sequence ID" value="MDF0593226.1"/>
    <property type="molecule type" value="Genomic_DNA"/>
</dbReference>
<accession>A0ABT5XF05</accession>
<evidence type="ECO:0000256" key="7">
    <source>
        <dbReference type="ARBA" id="ARBA00022840"/>
    </source>
</evidence>
<name>A0ABT5XF05_9EURY</name>
<dbReference type="SMART" id="SM00382">
    <property type="entry name" value="AAA"/>
    <property type="match status" value="1"/>
</dbReference>
<dbReference type="CDD" id="cd03259">
    <property type="entry name" value="ABC_Carb_Solutes_like"/>
    <property type="match status" value="1"/>
</dbReference>
<evidence type="ECO:0000313" key="18">
    <source>
        <dbReference type="Proteomes" id="UP001215956"/>
    </source>
</evidence>
<gene>
    <name evidence="17" type="ORF">P0O24_06485</name>
</gene>
<comment type="caution">
    <text evidence="17">The sequence shown here is derived from an EMBL/GenBank/DDBJ whole genome shotgun (WGS) entry which is preliminary data.</text>
</comment>
<feature type="domain" description="ABC transporter" evidence="16">
    <location>
        <begin position="1"/>
        <end position="235"/>
    </location>
</feature>
<evidence type="ECO:0000256" key="10">
    <source>
        <dbReference type="ARBA" id="ARBA00023136"/>
    </source>
</evidence>
<dbReference type="PROSITE" id="PS50893">
    <property type="entry name" value="ABC_TRANSPORTER_2"/>
    <property type="match status" value="1"/>
</dbReference>
<dbReference type="InterPro" id="IPR003593">
    <property type="entry name" value="AAA+_ATPase"/>
</dbReference>
<dbReference type="InterPro" id="IPR050093">
    <property type="entry name" value="ABC_SmlMolc_Importer"/>
</dbReference>
<evidence type="ECO:0000313" key="17">
    <source>
        <dbReference type="EMBL" id="MDF0593226.1"/>
    </source>
</evidence>
<keyword evidence="6" id="KW-0547">Nucleotide-binding</keyword>
<evidence type="ECO:0000256" key="2">
    <source>
        <dbReference type="ARBA" id="ARBA00022448"/>
    </source>
</evidence>
<evidence type="ECO:0000256" key="9">
    <source>
        <dbReference type="ARBA" id="ARBA00023065"/>
    </source>
</evidence>
<evidence type="ECO:0000256" key="3">
    <source>
        <dbReference type="ARBA" id="ARBA00022475"/>
    </source>
</evidence>
<sequence>MLEIDVKKKLRDFDLDVSLNVPEGEILMLVGENGCGKSTLLNMVAGLLSPDSGEITLAGEPLFDSSLRINLSPEMRNIGYVFQNYALFPHLSVYENVAFGLRTRRLSRQKIEVKVKEQLEVFDLWGMRDAKAVNISGGQKQRTALARALAIEPRLLLLDEPLSALDIRRQAEMRKELRILIRNFGVPSIVVTHDLRDVVSIGDRVFLLEEGKVIHSGPAEKVFNAKPLTGAVMPTRTRTTRLARPATPRSS</sequence>
<organism evidence="17 18">
    <name type="scientific">Candidatus Methanocrinis alkalitolerans</name>
    <dbReference type="NCBI Taxonomy" id="3033395"/>
    <lineage>
        <taxon>Archaea</taxon>
        <taxon>Methanobacteriati</taxon>
        <taxon>Methanobacteriota</taxon>
        <taxon>Stenosarchaea group</taxon>
        <taxon>Methanomicrobia</taxon>
        <taxon>Methanotrichales</taxon>
        <taxon>Methanotrichaceae</taxon>
        <taxon>Methanocrinis</taxon>
    </lineage>
</organism>
<dbReference type="InterPro" id="IPR027417">
    <property type="entry name" value="P-loop_NTPase"/>
</dbReference>